<feature type="compositionally biased region" description="Low complexity" evidence="9">
    <location>
        <begin position="475"/>
        <end position="489"/>
    </location>
</feature>
<dbReference type="Pfam" id="PF00069">
    <property type="entry name" value="Pkinase"/>
    <property type="match status" value="1"/>
</dbReference>
<dbReference type="Gene3D" id="1.10.510.10">
    <property type="entry name" value="Transferase(Phosphotransferase) domain 1"/>
    <property type="match status" value="1"/>
</dbReference>
<feature type="region of interest" description="Disordered" evidence="9">
    <location>
        <begin position="693"/>
        <end position="723"/>
    </location>
</feature>
<feature type="region of interest" description="Disordered" evidence="9">
    <location>
        <begin position="628"/>
        <end position="670"/>
    </location>
</feature>
<comment type="similarity">
    <text evidence="8">Belongs to the protein kinase superfamily. Ser/Thr protein kinase family. CDC5/Polo subfamily.</text>
</comment>
<dbReference type="InterPro" id="IPR036947">
    <property type="entry name" value="POLO_box_dom_sf"/>
</dbReference>
<feature type="compositionally biased region" description="Basic and acidic residues" evidence="9">
    <location>
        <begin position="652"/>
        <end position="667"/>
    </location>
</feature>
<evidence type="ECO:0000256" key="8">
    <source>
        <dbReference type="RuleBase" id="RU361162"/>
    </source>
</evidence>
<dbReference type="CDD" id="cd13117">
    <property type="entry name" value="POLO_box_2"/>
    <property type="match status" value="1"/>
</dbReference>
<feature type="compositionally biased region" description="Basic residues" evidence="9">
    <location>
        <begin position="440"/>
        <end position="453"/>
    </location>
</feature>
<feature type="domain" description="POLO box" evidence="11">
    <location>
        <begin position="838"/>
        <end position="916"/>
    </location>
</feature>
<keyword evidence="4 7" id="KW-0547">Nucleotide-binding</keyword>
<evidence type="ECO:0000256" key="1">
    <source>
        <dbReference type="ARBA" id="ARBA00022527"/>
    </source>
</evidence>
<feature type="compositionally biased region" description="Basic and acidic residues" evidence="9">
    <location>
        <begin position="430"/>
        <end position="439"/>
    </location>
</feature>
<evidence type="ECO:0000256" key="4">
    <source>
        <dbReference type="ARBA" id="ARBA00022741"/>
    </source>
</evidence>
<keyword evidence="2 8" id="KW-0808">Transferase</keyword>
<evidence type="ECO:0000313" key="13">
    <source>
        <dbReference type="Proteomes" id="UP001190700"/>
    </source>
</evidence>
<feature type="compositionally biased region" description="Polar residues" evidence="9">
    <location>
        <begin position="465"/>
        <end position="474"/>
    </location>
</feature>
<dbReference type="Pfam" id="PF00659">
    <property type="entry name" value="POLO_box"/>
    <property type="match status" value="2"/>
</dbReference>
<dbReference type="AlphaFoldDB" id="A0AAE0FVA8"/>
<organism evidence="12 13">
    <name type="scientific">Cymbomonas tetramitiformis</name>
    <dbReference type="NCBI Taxonomy" id="36881"/>
    <lineage>
        <taxon>Eukaryota</taxon>
        <taxon>Viridiplantae</taxon>
        <taxon>Chlorophyta</taxon>
        <taxon>Pyramimonadophyceae</taxon>
        <taxon>Pyramimonadales</taxon>
        <taxon>Pyramimonadaceae</taxon>
        <taxon>Cymbomonas</taxon>
    </lineage>
</organism>
<dbReference type="FunFam" id="3.30.1120.30:FF:000013">
    <property type="entry name" value="Serine/threonine-protein kinase PLK"/>
    <property type="match status" value="1"/>
</dbReference>
<evidence type="ECO:0000256" key="5">
    <source>
        <dbReference type="ARBA" id="ARBA00022777"/>
    </source>
</evidence>
<feature type="compositionally biased region" description="Polar residues" evidence="9">
    <location>
        <begin position="706"/>
        <end position="723"/>
    </location>
</feature>
<evidence type="ECO:0000259" key="10">
    <source>
        <dbReference type="PROSITE" id="PS50011"/>
    </source>
</evidence>
<dbReference type="InterPro" id="IPR033695">
    <property type="entry name" value="POLO_box_2"/>
</dbReference>
<comment type="catalytic activity">
    <reaction evidence="8">
        <text>L-threonyl-[protein] + ATP = O-phospho-L-threonyl-[protein] + ADP + H(+)</text>
        <dbReference type="Rhea" id="RHEA:46608"/>
        <dbReference type="Rhea" id="RHEA-COMP:11060"/>
        <dbReference type="Rhea" id="RHEA-COMP:11605"/>
        <dbReference type="ChEBI" id="CHEBI:15378"/>
        <dbReference type="ChEBI" id="CHEBI:30013"/>
        <dbReference type="ChEBI" id="CHEBI:30616"/>
        <dbReference type="ChEBI" id="CHEBI:61977"/>
        <dbReference type="ChEBI" id="CHEBI:456216"/>
        <dbReference type="EC" id="2.7.11.21"/>
    </reaction>
</comment>
<feature type="compositionally biased region" description="Basic and acidic residues" evidence="9">
    <location>
        <begin position="1"/>
        <end position="20"/>
    </location>
</feature>
<reference evidence="12 13" key="1">
    <citation type="journal article" date="2015" name="Genome Biol. Evol.">
        <title>Comparative Genomics of a Bacterivorous Green Alga Reveals Evolutionary Causalities and Consequences of Phago-Mixotrophic Mode of Nutrition.</title>
        <authorList>
            <person name="Burns J.A."/>
            <person name="Paasch A."/>
            <person name="Narechania A."/>
            <person name="Kim E."/>
        </authorList>
    </citation>
    <scope>NUCLEOTIDE SEQUENCE [LARGE SCALE GENOMIC DNA]</scope>
    <source>
        <strain evidence="12 13">PLY_AMNH</strain>
    </source>
</reference>
<dbReference type="InterPro" id="IPR000719">
    <property type="entry name" value="Prot_kinase_dom"/>
</dbReference>
<feature type="compositionally biased region" description="Basic and acidic residues" evidence="9">
    <location>
        <begin position="404"/>
        <end position="420"/>
    </location>
</feature>
<dbReference type="Proteomes" id="UP001190700">
    <property type="component" value="Unassembled WGS sequence"/>
</dbReference>
<dbReference type="InterPro" id="IPR017441">
    <property type="entry name" value="Protein_kinase_ATP_BS"/>
</dbReference>
<evidence type="ECO:0000313" key="12">
    <source>
        <dbReference type="EMBL" id="KAK3266367.1"/>
    </source>
</evidence>
<feature type="region of interest" description="Disordered" evidence="9">
    <location>
        <begin position="555"/>
        <end position="579"/>
    </location>
</feature>
<dbReference type="PROSITE" id="PS50011">
    <property type="entry name" value="PROTEIN_KINASE_DOM"/>
    <property type="match status" value="1"/>
</dbReference>
<comment type="caution">
    <text evidence="12">The sequence shown here is derived from an EMBL/GenBank/DDBJ whole genome shotgun (WGS) entry which is preliminary data.</text>
</comment>
<dbReference type="FunFam" id="3.30.200.20:FF:000042">
    <property type="entry name" value="Aurora kinase A"/>
    <property type="match status" value="1"/>
</dbReference>
<dbReference type="GO" id="GO:0005634">
    <property type="term" value="C:nucleus"/>
    <property type="evidence" value="ECO:0007669"/>
    <property type="project" value="TreeGrafter"/>
</dbReference>
<gene>
    <name evidence="12" type="ORF">CYMTET_25005</name>
</gene>
<dbReference type="CDD" id="cd13118">
    <property type="entry name" value="POLO_box_1"/>
    <property type="match status" value="1"/>
</dbReference>
<dbReference type="InterPro" id="IPR011009">
    <property type="entry name" value="Kinase-like_dom_sf"/>
</dbReference>
<dbReference type="PANTHER" id="PTHR24345:SF0">
    <property type="entry name" value="CELL CYCLE SERINE_THREONINE-PROTEIN KINASE CDC5_MSD2"/>
    <property type="match status" value="1"/>
</dbReference>
<dbReference type="PROSITE" id="PS00107">
    <property type="entry name" value="PROTEIN_KINASE_ATP"/>
    <property type="match status" value="1"/>
</dbReference>
<name>A0AAE0FVA8_9CHLO</name>
<feature type="binding site" evidence="7">
    <location>
        <position position="85"/>
    </location>
    <ligand>
        <name>ATP</name>
        <dbReference type="ChEBI" id="CHEBI:30616"/>
    </ligand>
</feature>
<sequence>MANEELERAEGRTEHSERRNEHRQKSRSRASESVTCPSTIFEVVQGLDGITRTTAHTRQRYLGKGGFSVCYAIEDQHTGDILAGKVVSKIILEKPRSRAKLETEILIHGAVRHRNIVRFWRCFEDENNVYMILELCKNQTLAELVKRKKRLPEPVAARYLHQTLDGLRYLHSKHVIHRDLKLGNLFLDDETVKIGDFGLACQLEYEGQRKNTMCGTPNYIAPEVLGSSVGHSYEVDIWSLGVILYAMLIGRPPFETSDVKSTYRRIKANAYKFPEDTSISAEAQDLIRATLSANPADRPTITEFYAHPFLQRYYGGPGSPGTNHRFSPMKPPPQLTFFSQPSEQLRLVSSQAAYPDPRPPLEPPSTTYPPERNDARYTIAPAQRDAGAAGEVRLGRQSSLADPAPRHDDRHLKEGGESSQRHSSRQAQPTKRDARDAQQRHHGAHHGQQRHPSTRAGVELLKDPSCTSPHSQMGSAKAAWTEPATAASAPHRHKAHEEPRSTSSPPLTAGCEHSTRRGAARHTPFPALDEQPLRAQSGELAVPLDGTRAQPMDTLSHRAQSAPSGREDPSRATVGPSAATAVGDGVCGLRAGGLGAGEEAFVGGAQQASLVHAARQQRGAGGFIAPLREAPRPLDGAGSGEHAGAVGVEPPQRGDSERDEVQEGGHLEDEDELQVSLMQEELERRCSLLPGEAEGVGGKVRAGAHSQATSSTDRQRSTVPAQVPARTSPSVWVCKWVDYSSKYGVGYQLSDGACGVVFNDGSKIVQAAGPGGRLEYRARARSRTDRVQEEVMMFACPEEAPPSMQKKVVLLAHFRSYLERRNKGRPPLAPATDARLHYVKKWLKTNHAIIFRLSNKTIQVDFNDSTEIVLSSESRCVTYVNKELQRVTYSLSDLPQQADLLKRLKYTKEILLQLINRQK</sequence>
<keyword evidence="13" id="KW-1185">Reference proteome</keyword>
<keyword evidence="1 8" id="KW-0723">Serine/threonine-protein kinase</keyword>
<dbReference type="Gene3D" id="3.30.1120.30">
    <property type="entry name" value="POLO box domain"/>
    <property type="match status" value="2"/>
</dbReference>
<dbReference type="EMBL" id="LGRX02013164">
    <property type="protein sequence ID" value="KAK3266367.1"/>
    <property type="molecule type" value="Genomic_DNA"/>
</dbReference>
<evidence type="ECO:0000256" key="9">
    <source>
        <dbReference type="SAM" id="MobiDB-lite"/>
    </source>
</evidence>
<feature type="region of interest" description="Disordered" evidence="9">
    <location>
        <begin position="353"/>
        <end position="533"/>
    </location>
</feature>
<evidence type="ECO:0000256" key="2">
    <source>
        <dbReference type="ARBA" id="ARBA00022679"/>
    </source>
</evidence>
<dbReference type="PROSITE" id="PS00108">
    <property type="entry name" value="PROTEIN_KINASE_ST"/>
    <property type="match status" value="1"/>
</dbReference>
<evidence type="ECO:0000259" key="11">
    <source>
        <dbReference type="PROSITE" id="PS50078"/>
    </source>
</evidence>
<dbReference type="PROSITE" id="PS50078">
    <property type="entry name" value="POLO_BOX"/>
    <property type="match status" value="2"/>
</dbReference>
<proteinExistence type="inferred from homology"/>
<feature type="domain" description="POLO box" evidence="11">
    <location>
        <begin position="732"/>
        <end position="820"/>
    </location>
</feature>
<evidence type="ECO:0000256" key="3">
    <source>
        <dbReference type="ARBA" id="ARBA00022737"/>
    </source>
</evidence>
<evidence type="ECO:0000256" key="6">
    <source>
        <dbReference type="ARBA" id="ARBA00022840"/>
    </source>
</evidence>
<dbReference type="FunFam" id="1.10.510.10:FF:000571">
    <property type="entry name" value="Maternal embryonic leucine zipper kinase"/>
    <property type="match status" value="1"/>
</dbReference>
<dbReference type="InterPro" id="IPR008271">
    <property type="entry name" value="Ser/Thr_kinase_AS"/>
</dbReference>
<dbReference type="GO" id="GO:0004674">
    <property type="term" value="F:protein serine/threonine kinase activity"/>
    <property type="evidence" value="ECO:0007669"/>
    <property type="project" value="UniProtKB-KW"/>
</dbReference>
<dbReference type="PANTHER" id="PTHR24345">
    <property type="entry name" value="SERINE/THREONINE-PROTEIN KINASE PLK"/>
    <property type="match status" value="1"/>
</dbReference>
<keyword evidence="3" id="KW-0677">Repeat</keyword>
<dbReference type="CDD" id="cd14099">
    <property type="entry name" value="STKc_PLK"/>
    <property type="match status" value="1"/>
</dbReference>
<dbReference type="SUPFAM" id="SSF82615">
    <property type="entry name" value="Polo-box domain"/>
    <property type="match status" value="2"/>
</dbReference>
<feature type="compositionally biased region" description="Pro residues" evidence="9">
    <location>
        <begin position="356"/>
        <end position="367"/>
    </location>
</feature>
<dbReference type="EC" id="2.7.11.21" evidence="8"/>
<dbReference type="SUPFAM" id="SSF56112">
    <property type="entry name" value="Protein kinase-like (PK-like)"/>
    <property type="match status" value="1"/>
</dbReference>
<keyword evidence="5 8" id="KW-0418">Kinase</keyword>
<keyword evidence="6 7" id="KW-0067">ATP-binding</keyword>
<protein>
    <recommendedName>
        <fullName evidence="8">Serine/threonine-protein kinase</fullName>
        <ecNumber evidence="8">2.7.11.21</ecNumber>
    </recommendedName>
</protein>
<feature type="domain" description="Protein kinase" evidence="10">
    <location>
        <begin position="56"/>
        <end position="310"/>
    </location>
</feature>
<evidence type="ECO:0000256" key="7">
    <source>
        <dbReference type="PROSITE-ProRule" id="PRU10141"/>
    </source>
</evidence>
<dbReference type="Gene3D" id="3.30.200.20">
    <property type="entry name" value="Phosphorylase Kinase, domain 1"/>
    <property type="match status" value="1"/>
</dbReference>
<accession>A0AAE0FVA8</accession>
<feature type="region of interest" description="Disordered" evidence="9">
    <location>
        <begin position="1"/>
        <end position="33"/>
    </location>
</feature>
<dbReference type="InterPro" id="IPR033701">
    <property type="entry name" value="POLO_box_1"/>
</dbReference>
<dbReference type="SMART" id="SM00220">
    <property type="entry name" value="S_TKc"/>
    <property type="match status" value="1"/>
</dbReference>
<dbReference type="InterPro" id="IPR000959">
    <property type="entry name" value="POLO_box_dom"/>
</dbReference>
<dbReference type="GO" id="GO:0005524">
    <property type="term" value="F:ATP binding"/>
    <property type="evidence" value="ECO:0007669"/>
    <property type="project" value="UniProtKB-UniRule"/>
</dbReference>